<dbReference type="InterPro" id="IPR033130">
    <property type="entry name" value="RNase_T2_His_AS_2"/>
</dbReference>
<dbReference type="PROSITE" id="PS00531">
    <property type="entry name" value="RNASE_T2_2"/>
    <property type="match status" value="1"/>
</dbReference>
<dbReference type="GO" id="GO:0003723">
    <property type="term" value="F:RNA binding"/>
    <property type="evidence" value="ECO:0007669"/>
    <property type="project" value="InterPro"/>
</dbReference>
<evidence type="ECO:0000256" key="17">
    <source>
        <dbReference type="RuleBase" id="RU004328"/>
    </source>
</evidence>
<dbReference type="SUPFAM" id="SSF55895">
    <property type="entry name" value="Ribonuclease Rh-like"/>
    <property type="match status" value="1"/>
</dbReference>
<accession>A0A061AND3</accession>
<evidence type="ECO:0000256" key="11">
    <source>
        <dbReference type="ARBA" id="ARBA00023157"/>
    </source>
</evidence>
<dbReference type="InterPro" id="IPR036430">
    <property type="entry name" value="RNase_T2-like_sf"/>
</dbReference>
<evidence type="ECO:0000256" key="13">
    <source>
        <dbReference type="ARBA" id="ARBA00023239"/>
    </source>
</evidence>
<keyword evidence="9" id="KW-0255">Endonuclease</keyword>
<dbReference type="PROSITE" id="PS00530">
    <property type="entry name" value="RNASE_T2_1"/>
    <property type="match status" value="1"/>
</dbReference>
<dbReference type="GO" id="GO:0006401">
    <property type="term" value="P:RNA catabolic process"/>
    <property type="evidence" value="ECO:0007669"/>
    <property type="project" value="UniProtKB-ARBA"/>
</dbReference>
<keyword evidence="10" id="KW-0378">Hydrolase</keyword>
<evidence type="ECO:0000256" key="5">
    <source>
        <dbReference type="ARBA" id="ARBA00022490"/>
    </source>
</evidence>
<dbReference type="PANTHER" id="PTHR11240:SF22">
    <property type="entry name" value="RIBONUCLEASE T2"/>
    <property type="match status" value="1"/>
</dbReference>
<comment type="similarity">
    <text evidence="3 17">Belongs to the RNase T2 family.</text>
</comment>
<dbReference type="GO" id="GO:0016787">
    <property type="term" value="F:hydrolase activity"/>
    <property type="evidence" value="ECO:0007669"/>
    <property type="project" value="UniProtKB-KW"/>
</dbReference>
<evidence type="ECO:0000256" key="9">
    <source>
        <dbReference type="ARBA" id="ARBA00022759"/>
    </source>
</evidence>
<dbReference type="InterPro" id="IPR018188">
    <property type="entry name" value="RNase_T2_His_AS_1"/>
</dbReference>
<feature type="region of interest" description="Disordered" evidence="18">
    <location>
        <begin position="298"/>
        <end position="317"/>
    </location>
</feature>
<dbReference type="PhylomeDB" id="A0A061AND3"/>
<protein>
    <recommendedName>
        <fullName evidence="15">Ribonuclease T2-like</fullName>
        <ecNumber evidence="4">4.6.1.19</ecNumber>
    </recommendedName>
</protein>
<evidence type="ECO:0000256" key="18">
    <source>
        <dbReference type="SAM" id="MobiDB-lite"/>
    </source>
</evidence>
<evidence type="ECO:0000256" key="4">
    <source>
        <dbReference type="ARBA" id="ARBA00012571"/>
    </source>
</evidence>
<dbReference type="GO" id="GO:0005775">
    <property type="term" value="C:vacuolar lumen"/>
    <property type="evidence" value="ECO:0007669"/>
    <property type="project" value="UniProtKB-SubCell"/>
</dbReference>
<feature type="active site" evidence="16">
    <location>
        <position position="176"/>
    </location>
</feature>
<evidence type="ECO:0000256" key="16">
    <source>
        <dbReference type="PIRSR" id="PIRSR633697-1"/>
    </source>
</evidence>
<dbReference type="OrthoDB" id="435754at2759"/>
<evidence type="ECO:0000256" key="3">
    <source>
        <dbReference type="ARBA" id="ARBA00007469"/>
    </source>
</evidence>
<evidence type="ECO:0000256" key="1">
    <source>
        <dbReference type="ARBA" id="ARBA00004410"/>
    </source>
</evidence>
<keyword evidence="13" id="KW-0456">Lyase</keyword>
<dbReference type="EC" id="4.6.1.19" evidence="4"/>
<evidence type="ECO:0000256" key="14">
    <source>
        <dbReference type="ARBA" id="ARBA00025494"/>
    </source>
</evidence>
<evidence type="ECO:0000313" key="20">
    <source>
        <dbReference type="EMBL" id="CDR39028.1"/>
    </source>
</evidence>
<evidence type="ECO:0000256" key="2">
    <source>
        <dbReference type="ARBA" id="ARBA00004496"/>
    </source>
</evidence>
<keyword evidence="11" id="KW-1015">Disulfide bond</keyword>
<evidence type="ECO:0000256" key="6">
    <source>
        <dbReference type="ARBA" id="ARBA00022554"/>
    </source>
</evidence>
<evidence type="ECO:0000259" key="19">
    <source>
        <dbReference type="Pfam" id="PF25488"/>
    </source>
</evidence>
<keyword evidence="7" id="KW-0540">Nuclease</keyword>
<dbReference type="CDD" id="cd01061">
    <property type="entry name" value="RNase_T2_euk"/>
    <property type="match status" value="1"/>
</dbReference>
<dbReference type="InterPro" id="IPR057328">
    <property type="entry name" value="RNaseT2L_C"/>
</dbReference>
<proteinExistence type="inferred from homology"/>
<dbReference type="PANTHER" id="PTHR11240">
    <property type="entry name" value="RIBONUCLEASE T2"/>
    <property type="match status" value="1"/>
</dbReference>
<keyword evidence="6" id="KW-0926">Vacuole</keyword>
<comment type="function">
    <text evidence="14">Rnase which modulates cell survival under stress conditions. Released from the vacuole to the cytoplasm during stress to promote tRNA and rRNA cleavage and to activate separately a downstream pathway that promotes cell death. Involved in cell size, vacuolar morphology and growth at high temperatures and high salt concentration.</text>
</comment>
<dbReference type="FunFam" id="3.90.730.10:FF:000004">
    <property type="entry name" value="Ribonuclease T2-like"/>
    <property type="match status" value="1"/>
</dbReference>
<keyword evidence="12" id="KW-0325">Glycoprotein</keyword>
<dbReference type="EMBL" id="LK052887">
    <property type="protein sequence ID" value="CDR39028.1"/>
    <property type="molecule type" value="Genomic_DNA"/>
</dbReference>
<keyword evidence="5" id="KW-0963">Cytoplasm</keyword>
<dbReference type="GO" id="GO:0033897">
    <property type="term" value="F:ribonuclease T2 activity"/>
    <property type="evidence" value="ECO:0007669"/>
    <property type="project" value="UniProtKB-EC"/>
</dbReference>
<dbReference type="AlphaFoldDB" id="A0A061AND3"/>
<evidence type="ECO:0000256" key="8">
    <source>
        <dbReference type="ARBA" id="ARBA00022729"/>
    </source>
</evidence>
<evidence type="ECO:0000256" key="15">
    <source>
        <dbReference type="ARBA" id="ARBA00071169"/>
    </source>
</evidence>
<dbReference type="InterPro" id="IPR033697">
    <property type="entry name" value="Ribonuclease_T2_eukaryotic"/>
</dbReference>
<evidence type="ECO:0000256" key="7">
    <source>
        <dbReference type="ARBA" id="ARBA00022722"/>
    </source>
</evidence>
<dbReference type="Pfam" id="PF00445">
    <property type="entry name" value="Ribonuclease_T2"/>
    <property type="match status" value="1"/>
</dbReference>
<name>A0A061AND3_CYBFA</name>
<dbReference type="VEuPathDB" id="FungiDB:BON22_3485"/>
<organism evidence="20">
    <name type="scientific">Cyberlindnera fabianii</name>
    <name type="common">Yeast</name>
    <name type="synonym">Hansenula fabianii</name>
    <dbReference type="NCBI Taxonomy" id="36022"/>
    <lineage>
        <taxon>Eukaryota</taxon>
        <taxon>Fungi</taxon>
        <taxon>Dikarya</taxon>
        <taxon>Ascomycota</taxon>
        <taxon>Saccharomycotina</taxon>
        <taxon>Saccharomycetes</taxon>
        <taxon>Phaffomycetales</taxon>
        <taxon>Phaffomycetaceae</taxon>
        <taxon>Cyberlindnera</taxon>
    </lineage>
</organism>
<feature type="domain" description="RNase T2-like C-terminal" evidence="19">
    <location>
        <begin position="320"/>
        <end position="429"/>
    </location>
</feature>
<evidence type="ECO:0000256" key="12">
    <source>
        <dbReference type="ARBA" id="ARBA00023180"/>
    </source>
</evidence>
<gene>
    <name evidence="20" type="ORF">CYFA0S_02e10990g</name>
</gene>
<feature type="active site" evidence="16">
    <location>
        <position position="172"/>
    </location>
</feature>
<reference evidence="20" key="1">
    <citation type="journal article" date="2014" name="Genome Announc.">
        <title>Genome sequence of the yeast Cyberlindnera fabianii (Hansenula fabianii).</title>
        <authorList>
            <person name="Freel K.C."/>
            <person name="Sarilar V."/>
            <person name="Neuveglise C."/>
            <person name="Devillers H."/>
            <person name="Friedrich A."/>
            <person name="Schacherer J."/>
        </authorList>
    </citation>
    <scope>NUCLEOTIDE SEQUENCE</scope>
    <source>
        <strain evidence="20">YJS4271</strain>
    </source>
</reference>
<comment type="subcellular location">
    <subcellularLocation>
        <location evidence="2">Cytoplasm</location>
    </subcellularLocation>
    <subcellularLocation>
        <location evidence="1">Vacuole lumen</location>
    </subcellularLocation>
</comment>
<evidence type="ECO:0000256" key="10">
    <source>
        <dbReference type="ARBA" id="ARBA00022801"/>
    </source>
</evidence>
<dbReference type="Gene3D" id="3.90.730.10">
    <property type="entry name" value="Ribonuclease T2-like"/>
    <property type="match status" value="1"/>
</dbReference>
<dbReference type="GO" id="GO:0005576">
    <property type="term" value="C:extracellular region"/>
    <property type="evidence" value="ECO:0007669"/>
    <property type="project" value="TreeGrafter"/>
</dbReference>
<sequence>MPPLNRDALQSRLSQRVLALIGSLGLTGMGLFDSSQLSSSPELVETSYHDASSLSSGPIFSSRQQCPLDLPFSCTNTTDMDVDLCCFEYPGGVVLQTQFWDYKPATGPNDSFTLHGLWPDNCDGSFEQFCDNSMEISDPVSIIEQHDRGLLDTMHKYWKDFKGNDAYLWKHEWNKHGTCYSTLKPSCYGNQMSAYNNVVDYFNQSVALFTSLPTYDWLVEAGITPSETATYTKSQILEALTSKFGAEPYIRCDTTNALQEVWYFHHLRGSLVGGDYLPIDTLTTSRCRSDGIRFPPKVPGLNPTQTHTVPGPSPTDPTVKGHIRLSGQQGCLIRNGHWYTSGACAGYSLIQLETGSVNLKSSGGYCTIHEGGFICAHNVQPFEFEYDQETGIISANGQSTFSADAIPRGRVQQKIMLGHGQIDFNLKFSMN</sequence>
<keyword evidence="8" id="KW-0732">Signal</keyword>
<dbReference type="Pfam" id="PF25488">
    <property type="entry name" value="RNaseT2L_C"/>
    <property type="match status" value="1"/>
</dbReference>
<feature type="active site" evidence="16">
    <location>
        <position position="115"/>
    </location>
</feature>
<dbReference type="InterPro" id="IPR001568">
    <property type="entry name" value="RNase_T2-like"/>
</dbReference>